<dbReference type="EMBL" id="CABVQS010000041">
    <property type="protein sequence ID" value="VWD61558.1"/>
    <property type="molecule type" value="Genomic_DNA"/>
</dbReference>
<accession>A0A6P3BYQ9</accession>
<dbReference type="AlphaFoldDB" id="A0A6P3BYQ9"/>
<name>A0A6P3BYQ9_9BURK</name>
<evidence type="ECO:0000313" key="3">
    <source>
        <dbReference type="Proteomes" id="UP000494109"/>
    </source>
</evidence>
<evidence type="ECO:0000256" key="1">
    <source>
        <dbReference type="SAM" id="Phobius"/>
    </source>
</evidence>
<dbReference type="Proteomes" id="UP000494109">
    <property type="component" value="Unassembled WGS sequence"/>
</dbReference>
<organism evidence="2 3">
    <name type="scientific">Burkholderia contaminans</name>
    <dbReference type="NCBI Taxonomy" id="488447"/>
    <lineage>
        <taxon>Bacteria</taxon>
        <taxon>Pseudomonadati</taxon>
        <taxon>Pseudomonadota</taxon>
        <taxon>Betaproteobacteria</taxon>
        <taxon>Burkholderiales</taxon>
        <taxon>Burkholderiaceae</taxon>
        <taxon>Burkholderia</taxon>
        <taxon>Burkholderia cepacia complex</taxon>
    </lineage>
</organism>
<evidence type="ECO:0000313" key="2">
    <source>
        <dbReference type="EMBL" id="VWD61558.1"/>
    </source>
</evidence>
<proteinExistence type="predicted"/>
<gene>
    <name evidence="2" type="ORF">BCO71033_06624</name>
</gene>
<reference evidence="2 3" key="1">
    <citation type="submission" date="2019-09" db="EMBL/GenBank/DDBJ databases">
        <authorList>
            <person name="Depoorter E."/>
        </authorList>
    </citation>
    <scope>NUCLEOTIDE SEQUENCE [LARGE SCALE GENOMIC DNA]</scope>
    <source>
        <strain evidence="2">R-71033</strain>
    </source>
</reference>
<keyword evidence="1" id="KW-0812">Transmembrane</keyword>
<sequence length="179" mass="19215">MLKGSAIFAGALLLGVAATAFGRWTPNSSSDWAAWVQAFGTIAAIGASAWLLHYQAGLQRRSRLRAIQAVVELAVQSVTQRLEVPEGFEQFDLFASLDLQKVRFAFDALCRIPLHEVDSADAVRQVSAAIEAMRKIAGMLASDEIVGAFHRAERVVIASAFAEETAALRAACKALDAAR</sequence>
<keyword evidence="1" id="KW-0472">Membrane</keyword>
<keyword evidence="1" id="KW-1133">Transmembrane helix</keyword>
<feature type="transmembrane region" description="Helical" evidence="1">
    <location>
        <begin position="32"/>
        <end position="54"/>
    </location>
</feature>
<protein>
    <submittedName>
        <fullName evidence="2">Uncharacterized protein</fullName>
    </submittedName>
</protein>
<dbReference type="RefSeq" id="WP_174948031.1">
    <property type="nucleotide sequence ID" value="NZ_CABVQS010000041.1"/>
</dbReference>